<dbReference type="EMBL" id="OCNF01000005">
    <property type="protein sequence ID" value="SOD67100.1"/>
    <property type="molecule type" value="Genomic_DNA"/>
</dbReference>
<organism evidence="2 3">
    <name type="scientific">Alysiella filiformis DSM 16848</name>
    <dbReference type="NCBI Taxonomy" id="1120981"/>
    <lineage>
        <taxon>Bacteria</taxon>
        <taxon>Pseudomonadati</taxon>
        <taxon>Pseudomonadota</taxon>
        <taxon>Betaproteobacteria</taxon>
        <taxon>Neisseriales</taxon>
        <taxon>Neisseriaceae</taxon>
        <taxon>Alysiella</taxon>
    </lineage>
</organism>
<evidence type="ECO:0000256" key="1">
    <source>
        <dbReference type="SAM" id="Phobius"/>
    </source>
</evidence>
<dbReference type="RefSeq" id="WP_097113874.1">
    <property type="nucleotide sequence ID" value="NZ_CP083931.1"/>
</dbReference>
<reference evidence="2 3" key="1">
    <citation type="submission" date="2017-09" db="EMBL/GenBank/DDBJ databases">
        <authorList>
            <person name="Ehlers B."/>
            <person name="Leendertz F.H."/>
        </authorList>
    </citation>
    <scope>NUCLEOTIDE SEQUENCE [LARGE SCALE GENOMIC DNA]</scope>
    <source>
        <strain evidence="2 3">DSM 16848</strain>
    </source>
</reference>
<evidence type="ECO:0000313" key="2">
    <source>
        <dbReference type="EMBL" id="SOD67100.1"/>
    </source>
</evidence>
<dbReference type="Proteomes" id="UP000219669">
    <property type="component" value="Unassembled WGS sequence"/>
</dbReference>
<accession>A0A286E886</accession>
<feature type="transmembrane region" description="Helical" evidence="1">
    <location>
        <begin position="139"/>
        <end position="162"/>
    </location>
</feature>
<feature type="transmembrane region" description="Helical" evidence="1">
    <location>
        <begin position="20"/>
        <end position="37"/>
    </location>
</feature>
<gene>
    <name evidence="2" type="ORF">SAMN02746062_00799</name>
</gene>
<protein>
    <submittedName>
        <fullName evidence="2">Uncharacterized protein</fullName>
    </submittedName>
</protein>
<keyword evidence="3" id="KW-1185">Reference proteome</keyword>
<name>A0A286E886_9NEIS</name>
<keyword evidence="1" id="KW-0472">Membrane</keyword>
<dbReference type="AlphaFoldDB" id="A0A286E886"/>
<keyword evidence="1" id="KW-1133">Transmembrane helix</keyword>
<evidence type="ECO:0000313" key="3">
    <source>
        <dbReference type="Proteomes" id="UP000219669"/>
    </source>
</evidence>
<sequence length="173" mass="20510">MSRKKPFRKPKKSLKLSTLIWLTFFFLFMGLVGLPYLNTHRYDENNPPPHTFLIVLGEVNRVTPHFITYADLQNKSNISGLLTEDAQFPYQNLDAEFRKRGKNTYELKLKSEIFTQIFQYKVDEANQKVVPISFRTTGWIIWMYALFYLIVATVLIAIGQWLRFWWKTSFAKD</sequence>
<keyword evidence="1" id="KW-0812">Transmembrane</keyword>
<proteinExistence type="predicted"/>